<reference evidence="2" key="1">
    <citation type="journal article" date="2020" name="Stud. Mycol.">
        <title>101 Dothideomycetes genomes: a test case for predicting lifestyles and emergence of pathogens.</title>
        <authorList>
            <person name="Haridas S."/>
            <person name="Albert R."/>
            <person name="Binder M."/>
            <person name="Bloem J."/>
            <person name="Labutti K."/>
            <person name="Salamov A."/>
            <person name="Andreopoulos B."/>
            <person name="Baker S."/>
            <person name="Barry K."/>
            <person name="Bills G."/>
            <person name="Bluhm B."/>
            <person name="Cannon C."/>
            <person name="Castanera R."/>
            <person name="Culley D."/>
            <person name="Daum C."/>
            <person name="Ezra D."/>
            <person name="Gonzalez J."/>
            <person name="Henrissat B."/>
            <person name="Kuo A."/>
            <person name="Liang C."/>
            <person name="Lipzen A."/>
            <person name="Lutzoni F."/>
            <person name="Magnuson J."/>
            <person name="Mondo S."/>
            <person name="Nolan M."/>
            <person name="Ohm R."/>
            <person name="Pangilinan J."/>
            <person name="Park H.-J."/>
            <person name="Ramirez L."/>
            <person name="Alfaro M."/>
            <person name="Sun H."/>
            <person name="Tritt A."/>
            <person name="Yoshinaga Y."/>
            <person name="Zwiers L.-H."/>
            <person name="Turgeon B."/>
            <person name="Goodwin S."/>
            <person name="Spatafora J."/>
            <person name="Crous P."/>
            <person name="Grigoriev I."/>
        </authorList>
    </citation>
    <scope>NUCLEOTIDE SEQUENCE</scope>
    <source>
        <strain evidence="2">CBS 130266</strain>
    </source>
</reference>
<proteinExistence type="predicted"/>
<dbReference type="EMBL" id="MU007028">
    <property type="protein sequence ID" value="KAF2431993.1"/>
    <property type="molecule type" value="Genomic_DNA"/>
</dbReference>
<protein>
    <submittedName>
        <fullName evidence="2">Uncharacterized protein</fullName>
    </submittedName>
</protein>
<evidence type="ECO:0000313" key="2">
    <source>
        <dbReference type="EMBL" id="KAF2431993.1"/>
    </source>
</evidence>
<dbReference type="OrthoDB" id="3524679at2759"/>
<sequence length="211" mass="22164">MIINGKRMVLPLAGCISTSVGIPNIYLIRLEDIGSGSSSVNDHPQLQVYASDSDPIFKAIPLHLKAASGSFFAIGVVFFLLIQWVKKGGKSTSKIQIYSKLFKLLSWLGVGLGAASAISVTQISAALQYWSFQVANSRITASAGITIQVLQWIAIGFSATFVYAITSMLQYSGNGPILPAPPGLAPPAVFLPGLPPPGPPPPGLPPHPPGF</sequence>
<feature type="transmembrane region" description="Helical" evidence="1">
    <location>
        <begin position="139"/>
        <end position="165"/>
    </location>
</feature>
<keyword evidence="1" id="KW-0472">Membrane</keyword>
<comment type="caution">
    <text evidence="2">The sequence shown here is derived from an EMBL/GenBank/DDBJ whole genome shotgun (WGS) entry which is preliminary data.</text>
</comment>
<accession>A0A9P4U0J3</accession>
<evidence type="ECO:0000256" key="1">
    <source>
        <dbReference type="SAM" id="Phobius"/>
    </source>
</evidence>
<dbReference type="Proteomes" id="UP000800235">
    <property type="component" value="Unassembled WGS sequence"/>
</dbReference>
<keyword evidence="1" id="KW-1133">Transmembrane helix</keyword>
<name>A0A9P4U0J3_9PEZI</name>
<feature type="transmembrane region" description="Helical" evidence="1">
    <location>
        <begin position="66"/>
        <end position="85"/>
    </location>
</feature>
<keyword evidence="3" id="KW-1185">Reference proteome</keyword>
<dbReference type="AlphaFoldDB" id="A0A9P4U0J3"/>
<evidence type="ECO:0000313" key="3">
    <source>
        <dbReference type="Proteomes" id="UP000800235"/>
    </source>
</evidence>
<keyword evidence="1" id="KW-0812">Transmembrane</keyword>
<feature type="transmembrane region" description="Helical" evidence="1">
    <location>
        <begin position="105"/>
        <end position="127"/>
    </location>
</feature>
<gene>
    <name evidence="2" type="ORF">EJ08DRAFT_659348</name>
</gene>
<organism evidence="2 3">
    <name type="scientific">Tothia fuscella</name>
    <dbReference type="NCBI Taxonomy" id="1048955"/>
    <lineage>
        <taxon>Eukaryota</taxon>
        <taxon>Fungi</taxon>
        <taxon>Dikarya</taxon>
        <taxon>Ascomycota</taxon>
        <taxon>Pezizomycotina</taxon>
        <taxon>Dothideomycetes</taxon>
        <taxon>Pleosporomycetidae</taxon>
        <taxon>Venturiales</taxon>
        <taxon>Cylindrosympodiaceae</taxon>
        <taxon>Tothia</taxon>
    </lineage>
</organism>